<dbReference type="RefSeq" id="XP_022330935.1">
    <property type="nucleotide sequence ID" value="XM_022475227.1"/>
</dbReference>
<evidence type="ECO:0000256" key="8">
    <source>
        <dbReference type="ARBA" id="ARBA00045705"/>
    </source>
</evidence>
<evidence type="ECO:0000256" key="2">
    <source>
        <dbReference type="ARBA" id="ARBA00023002"/>
    </source>
</evidence>
<dbReference type="EC" id="1.1.1.232" evidence="4"/>
<comment type="catalytic activity">
    <reaction evidence="20">
        <text>(15S)-hydroxy-(5Z,8Z,11Z,13E)-eicosatetraenoate + NAD(+) = 15-oxo-(5Z,8Z,11Z,13E)-eicosatetraenoate + NADH + H(+)</text>
        <dbReference type="Rhea" id="RHEA:23260"/>
        <dbReference type="ChEBI" id="CHEBI:15378"/>
        <dbReference type="ChEBI" id="CHEBI:57409"/>
        <dbReference type="ChEBI" id="CHEBI:57410"/>
        <dbReference type="ChEBI" id="CHEBI:57540"/>
        <dbReference type="ChEBI" id="CHEBI:57945"/>
        <dbReference type="EC" id="1.1.1.232"/>
    </reaction>
    <physiologicalReaction direction="left-to-right" evidence="20">
        <dbReference type="Rhea" id="RHEA:23261"/>
    </physiologicalReaction>
</comment>
<comment type="catalytic activity">
    <reaction evidence="13">
        <text>(11R)-hydroxy-(5Z,8Z,12E,14Z)-eicosatetraenoate + NAD(+) = 11-oxo-(5Z,8Z,12E,14Z)-eicosatetraenoate + NADH + H(+)</text>
        <dbReference type="Rhea" id="RHEA:48640"/>
        <dbReference type="ChEBI" id="CHEBI:15378"/>
        <dbReference type="ChEBI" id="CHEBI:57540"/>
        <dbReference type="ChEBI" id="CHEBI:57945"/>
        <dbReference type="ChEBI" id="CHEBI:78836"/>
        <dbReference type="ChEBI" id="CHEBI:90697"/>
    </reaction>
    <physiologicalReaction direction="left-to-right" evidence="13">
        <dbReference type="Rhea" id="RHEA:48641"/>
    </physiologicalReaction>
</comment>
<keyword evidence="23" id="KW-1185">Reference proteome</keyword>
<comment type="catalytic activity">
    <reaction evidence="19">
        <text>resolvin D2 + NAD(+) = 16-oxoresolvin D2 + NADH + H(+)</text>
        <dbReference type="Rhea" id="RHEA:53588"/>
        <dbReference type="ChEBI" id="CHEBI:15378"/>
        <dbReference type="ChEBI" id="CHEBI:57540"/>
        <dbReference type="ChEBI" id="CHEBI:57945"/>
        <dbReference type="ChEBI" id="CHEBI:133367"/>
        <dbReference type="ChEBI" id="CHEBI:137498"/>
    </reaction>
    <physiologicalReaction direction="left-to-right" evidence="19">
        <dbReference type="Rhea" id="RHEA:53589"/>
    </physiologicalReaction>
</comment>
<dbReference type="PRINTS" id="PR00080">
    <property type="entry name" value="SDRFAMILY"/>
</dbReference>
<evidence type="ECO:0000256" key="6">
    <source>
        <dbReference type="ARBA" id="ARBA00041812"/>
    </source>
</evidence>
<dbReference type="PROSITE" id="PS00061">
    <property type="entry name" value="ADH_SHORT"/>
    <property type="match status" value="1"/>
</dbReference>
<evidence type="ECO:0000313" key="24">
    <source>
        <dbReference type="RefSeq" id="XP_022330935.1"/>
    </source>
</evidence>
<evidence type="ECO:0000256" key="18">
    <source>
        <dbReference type="ARBA" id="ARBA00048739"/>
    </source>
</evidence>
<evidence type="ECO:0000256" key="7">
    <source>
        <dbReference type="ARBA" id="ARBA00042026"/>
    </source>
</evidence>
<evidence type="ECO:0000256" key="11">
    <source>
        <dbReference type="ARBA" id="ARBA00048008"/>
    </source>
</evidence>
<keyword evidence="2" id="KW-0560">Oxidoreductase</keyword>
<dbReference type="GO" id="GO:0047034">
    <property type="term" value="F:15-hydroxyicosatetraenoate dehydrogenase activity"/>
    <property type="evidence" value="ECO:0007669"/>
    <property type="project" value="UniProtKB-EC"/>
</dbReference>
<evidence type="ECO:0000256" key="14">
    <source>
        <dbReference type="ARBA" id="ARBA00048170"/>
    </source>
</evidence>
<gene>
    <name evidence="24" type="primary">LOC111129109</name>
</gene>
<comment type="catalytic activity">
    <reaction evidence="9">
        <text>prostaglandin E1 + NAD(+) = 15-oxoprostaglandin E1 + NADH + H(+)</text>
        <dbReference type="Rhea" id="RHEA:16477"/>
        <dbReference type="ChEBI" id="CHEBI:15378"/>
        <dbReference type="ChEBI" id="CHEBI:57397"/>
        <dbReference type="ChEBI" id="CHEBI:57401"/>
        <dbReference type="ChEBI" id="CHEBI:57540"/>
        <dbReference type="ChEBI" id="CHEBI:57945"/>
    </reaction>
    <physiologicalReaction direction="left-to-right" evidence="9">
        <dbReference type="Rhea" id="RHEA:16478"/>
    </physiologicalReaction>
</comment>
<sequence length="253" mass="27457">MSMFSGKVAIITGSAQGLGKAFSRVLLEQGGKVCISDVNQKVLEKTYEEFKSEFADNLISQPCDVTDKVQLTEVFRRTREIYGGVDLVVNNAGIMDESQWEKCIDVNIKGVIQGTKLGLEHLRKDKGGRGGLILNIASLTGIFPVNSAPVYAASKHGIVGYTRSLAVHPDVVKNGVRLVCLCPAFVDTDIIKLDDGSRVEGLELAQMMIDKYGIMSVDQVTEVFVKAIEDPDNNGDSIIITMKGANNIPIPRP</sequence>
<comment type="catalytic activity">
    <reaction evidence="12">
        <text>15-oxo-(5S,6R)-dihydroxy-(7E,9E,11Z)-eicosatrienoate + NADH + H(+) = (5S,6R,15S)-trihydroxy-(7E,9E,11Z)-eicosatrienoate + NAD(+)</text>
        <dbReference type="Rhea" id="RHEA:41596"/>
        <dbReference type="ChEBI" id="CHEBI:15378"/>
        <dbReference type="ChEBI" id="CHEBI:57540"/>
        <dbReference type="ChEBI" id="CHEBI:57945"/>
        <dbReference type="ChEBI" id="CHEBI:78325"/>
        <dbReference type="ChEBI" id="CHEBI:78329"/>
    </reaction>
    <physiologicalReaction direction="left-to-right" evidence="12">
        <dbReference type="Rhea" id="RHEA:41597"/>
    </physiologicalReaction>
</comment>
<comment type="catalytic activity">
    <reaction evidence="18">
        <text>prostaglandin E2 + NAD(+) = 15-oxoprostaglandin E2 + NADH + H(+)</text>
        <dbReference type="Rhea" id="RHEA:11876"/>
        <dbReference type="ChEBI" id="CHEBI:15378"/>
        <dbReference type="ChEBI" id="CHEBI:57400"/>
        <dbReference type="ChEBI" id="CHEBI:57540"/>
        <dbReference type="ChEBI" id="CHEBI:57945"/>
        <dbReference type="ChEBI" id="CHEBI:606564"/>
        <dbReference type="EC" id="1.1.1.141"/>
    </reaction>
    <physiologicalReaction direction="left-to-right" evidence="18">
        <dbReference type="Rhea" id="RHEA:11877"/>
    </physiologicalReaction>
</comment>
<comment type="similarity">
    <text evidence="1 22">Belongs to the short-chain dehydrogenases/reductases (SDR) family.</text>
</comment>
<organism evidence="23 24">
    <name type="scientific">Crassostrea virginica</name>
    <name type="common">Eastern oyster</name>
    <dbReference type="NCBI Taxonomy" id="6565"/>
    <lineage>
        <taxon>Eukaryota</taxon>
        <taxon>Metazoa</taxon>
        <taxon>Spiralia</taxon>
        <taxon>Lophotrochozoa</taxon>
        <taxon>Mollusca</taxon>
        <taxon>Bivalvia</taxon>
        <taxon>Autobranchia</taxon>
        <taxon>Pteriomorphia</taxon>
        <taxon>Ostreida</taxon>
        <taxon>Ostreoidea</taxon>
        <taxon>Ostreidae</taxon>
        <taxon>Crassostrea</taxon>
    </lineage>
</organism>
<dbReference type="GO" id="GO:0016404">
    <property type="term" value="F:15-hydroxyprostaglandin dehydrogenase (NAD+) activity"/>
    <property type="evidence" value="ECO:0007669"/>
    <property type="project" value="UniProtKB-EC"/>
</dbReference>
<comment type="catalytic activity">
    <reaction evidence="17">
        <text>prostaglandin A1 + NAD(+) = 15-oxo-prostaglandin A1 + NADH + H(+)</text>
        <dbReference type="Rhea" id="RHEA:41263"/>
        <dbReference type="ChEBI" id="CHEBI:15378"/>
        <dbReference type="ChEBI" id="CHEBI:57398"/>
        <dbReference type="ChEBI" id="CHEBI:57540"/>
        <dbReference type="ChEBI" id="CHEBI:57945"/>
        <dbReference type="ChEBI" id="CHEBI:85072"/>
    </reaction>
    <physiologicalReaction direction="left-to-right" evidence="17">
        <dbReference type="Rhea" id="RHEA:41264"/>
    </physiologicalReaction>
</comment>
<comment type="catalytic activity">
    <reaction evidence="11">
        <text>14-hydroxy-(4Z,7Z,10Z,12E,16Z,19Z)-docosahexaenoate + NAD(+) = 14-oxo-(4Z,7Z,10Z,12E,16Z,19Z)-docosahexaenoate + NADH + H(+)</text>
        <dbReference type="Rhea" id="RHEA:48952"/>
        <dbReference type="ChEBI" id="CHEBI:15378"/>
        <dbReference type="ChEBI" id="CHEBI:57540"/>
        <dbReference type="ChEBI" id="CHEBI:57945"/>
        <dbReference type="ChEBI" id="CHEBI:90866"/>
        <dbReference type="ChEBI" id="CHEBI:90867"/>
    </reaction>
    <physiologicalReaction direction="left-to-right" evidence="11">
        <dbReference type="Rhea" id="RHEA:48953"/>
    </physiologicalReaction>
</comment>
<dbReference type="PANTHER" id="PTHR44229:SF4">
    <property type="entry name" value="15-HYDROXYPROSTAGLANDIN DEHYDROGENASE [NAD(+)]"/>
    <property type="match status" value="1"/>
</dbReference>
<evidence type="ECO:0000256" key="1">
    <source>
        <dbReference type="ARBA" id="ARBA00006484"/>
    </source>
</evidence>
<dbReference type="InterPro" id="IPR002347">
    <property type="entry name" value="SDR_fam"/>
</dbReference>
<dbReference type="OrthoDB" id="5840532at2759"/>
<comment type="catalytic activity">
    <reaction evidence="15">
        <text>resolvin D2 + NAD(+) = 7-oxoresolvin D2 + NADH + H(+)</text>
        <dbReference type="Rhea" id="RHEA:53584"/>
        <dbReference type="ChEBI" id="CHEBI:15378"/>
        <dbReference type="ChEBI" id="CHEBI:57540"/>
        <dbReference type="ChEBI" id="CHEBI:57945"/>
        <dbReference type="ChEBI" id="CHEBI:133367"/>
        <dbReference type="ChEBI" id="CHEBI:137497"/>
    </reaction>
    <physiologicalReaction direction="left-to-right" evidence="15">
        <dbReference type="Rhea" id="RHEA:53585"/>
    </physiologicalReaction>
</comment>
<dbReference type="SUPFAM" id="SSF51735">
    <property type="entry name" value="NAD(P)-binding Rossmann-fold domains"/>
    <property type="match status" value="1"/>
</dbReference>
<evidence type="ECO:0000256" key="13">
    <source>
        <dbReference type="ARBA" id="ARBA00048144"/>
    </source>
</evidence>
<accession>A0A8B8DST8</accession>
<protein>
    <recommendedName>
        <fullName evidence="5">15-hydroxyprostaglandin dehydrogenase [NAD(+)]</fullName>
        <ecNumber evidence="3">1.1.1.141</ecNumber>
        <ecNumber evidence="4">1.1.1.232</ecNumber>
    </recommendedName>
    <alternativeName>
        <fullName evidence="7">Eicosanoid/docosanoid dehydrogenase [NAD(+)]</fullName>
    </alternativeName>
    <alternativeName>
        <fullName evidence="6">Prostaglandin dehydrogenase 1</fullName>
    </alternativeName>
</protein>
<evidence type="ECO:0000256" key="20">
    <source>
        <dbReference type="ARBA" id="ARBA00049151"/>
    </source>
</evidence>
<evidence type="ECO:0000256" key="12">
    <source>
        <dbReference type="ARBA" id="ARBA00048140"/>
    </source>
</evidence>
<comment type="catalytic activity">
    <reaction evidence="16">
        <text>lipoxin A4 + NAD(+) = 15-oxo-(5S,6R)-dihydroxy-(7E,9E,11Z,13E)-eicosatetraenoate + NADH + H(+)</text>
        <dbReference type="Rhea" id="RHEA:41572"/>
        <dbReference type="ChEBI" id="CHEBI:15378"/>
        <dbReference type="ChEBI" id="CHEBI:57540"/>
        <dbReference type="ChEBI" id="CHEBI:57945"/>
        <dbReference type="ChEBI" id="CHEBI:67026"/>
        <dbReference type="ChEBI" id="CHEBI:78311"/>
    </reaction>
    <physiologicalReaction direction="left-to-right" evidence="16">
        <dbReference type="Rhea" id="RHEA:41573"/>
    </physiologicalReaction>
</comment>
<dbReference type="EC" id="1.1.1.141" evidence="3"/>
<evidence type="ECO:0000256" key="4">
    <source>
        <dbReference type="ARBA" id="ARBA00039060"/>
    </source>
</evidence>
<name>A0A8B8DST8_CRAVI</name>
<evidence type="ECO:0000256" key="15">
    <source>
        <dbReference type="ARBA" id="ARBA00048393"/>
    </source>
</evidence>
<dbReference type="GeneID" id="111129109"/>
<evidence type="ECO:0000256" key="9">
    <source>
        <dbReference type="ARBA" id="ARBA00047325"/>
    </source>
</evidence>
<evidence type="ECO:0000313" key="23">
    <source>
        <dbReference type="Proteomes" id="UP000694844"/>
    </source>
</evidence>
<comment type="catalytic activity">
    <reaction evidence="21">
        <text>resolvin E1 + NAD(+) = 18-oxo-resolvin E1 + NADH + H(+)</text>
        <dbReference type="Rhea" id="RHEA:49244"/>
        <dbReference type="ChEBI" id="CHEBI:15378"/>
        <dbReference type="ChEBI" id="CHEBI:57540"/>
        <dbReference type="ChEBI" id="CHEBI:57945"/>
        <dbReference type="ChEBI" id="CHEBI:91000"/>
        <dbReference type="ChEBI" id="CHEBI:91001"/>
    </reaction>
    <physiologicalReaction direction="left-to-right" evidence="21">
        <dbReference type="Rhea" id="RHEA:49245"/>
    </physiologicalReaction>
</comment>
<evidence type="ECO:0000256" key="10">
    <source>
        <dbReference type="ARBA" id="ARBA00047672"/>
    </source>
</evidence>
<dbReference type="InterPro" id="IPR036291">
    <property type="entry name" value="NAD(P)-bd_dom_sf"/>
</dbReference>
<evidence type="ECO:0000256" key="17">
    <source>
        <dbReference type="ARBA" id="ARBA00048611"/>
    </source>
</evidence>
<comment type="catalytic activity">
    <reaction evidence="10">
        <text>resolvin D1 + NAD(+) = 8-oxoresolvin D1 + NADH + H(+)</text>
        <dbReference type="Rhea" id="RHEA:50124"/>
        <dbReference type="ChEBI" id="CHEBI:15378"/>
        <dbReference type="ChEBI" id="CHEBI:57540"/>
        <dbReference type="ChEBI" id="CHEBI:57945"/>
        <dbReference type="ChEBI" id="CHEBI:132079"/>
        <dbReference type="ChEBI" id="CHEBI:132080"/>
    </reaction>
    <physiologicalReaction direction="left-to-right" evidence="10">
        <dbReference type="Rhea" id="RHEA:50125"/>
    </physiologicalReaction>
</comment>
<dbReference type="InterPro" id="IPR020904">
    <property type="entry name" value="Sc_DH/Rdtase_CS"/>
</dbReference>
<evidence type="ECO:0000256" key="5">
    <source>
        <dbReference type="ARBA" id="ARBA00040276"/>
    </source>
</evidence>
<evidence type="ECO:0000256" key="21">
    <source>
        <dbReference type="ARBA" id="ARBA00049188"/>
    </source>
</evidence>
<dbReference type="AlphaFoldDB" id="A0A8B8DST8"/>
<reference evidence="24" key="1">
    <citation type="submission" date="2025-08" db="UniProtKB">
        <authorList>
            <consortium name="RefSeq"/>
        </authorList>
    </citation>
    <scope>IDENTIFICATION</scope>
    <source>
        <tissue evidence="24">Whole sample</tissue>
    </source>
</reference>
<dbReference type="Pfam" id="PF00106">
    <property type="entry name" value="adh_short"/>
    <property type="match status" value="1"/>
</dbReference>
<dbReference type="Gene3D" id="3.40.50.720">
    <property type="entry name" value="NAD(P)-binding Rossmann-like Domain"/>
    <property type="match status" value="1"/>
</dbReference>
<dbReference type="Proteomes" id="UP000694844">
    <property type="component" value="Chromosome 4"/>
</dbReference>
<evidence type="ECO:0000256" key="19">
    <source>
        <dbReference type="ARBA" id="ARBA00048921"/>
    </source>
</evidence>
<dbReference type="PRINTS" id="PR00081">
    <property type="entry name" value="GDHRDH"/>
</dbReference>
<dbReference type="PANTHER" id="PTHR44229">
    <property type="entry name" value="15-HYDROXYPROSTAGLANDIN DEHYDROGENASE [NAD(+)]"/>
    <property type="match status" value="1"/>
</dbReference>
<dbReference type="KEGG" id="cvn:111129109"/>
<evidence type="ECO:0000256" key="3">
    <source>
        <dbReference type="ARBA" id="ARBA00038968"/>
    </source>
</evidence>
<dbReference type="CDD" id="cd05323">
    <property type="entry name" value="ADH_SDR_c_like"/>
    <property type="match status" value="1"/>
</dbReference>
<comment type="catalytic activity">
    <reaction evidence="14">
        <text>resolvin D1 + NAD(+) = 17-oxoresolvin D1 + NADH + H(+)</text>
        <dbReference type="Rhea" id="RHEA:50128"/>
        <dbReference type="ChEBI" id="CHEBI:15378"/>
        <dbReference type="ChEBI" id="CHEBI:57540"/>
        <dbReference type="ChEBI" id="CHEBI:57945"/>
        <dbReference type="ChEBI" id="CHEBI:132079"/>
        <dbReference type="ChEBI" id="CHEBI:132081"/>
    </reaction>
    <physiologicalReaction direction="left-to-right" evidence="14">
        <dbReference type="Rhea" id="RHEA:50129"/>
    </physiologicalReaction>
</comment>
<dbReference type="GO" id="GO:0005737">
    <property type="term" value="C:cytoplasm"/>
    <property type="evidence" value="ECO:0007669"/>
    <property type="project" value="TreeGrafter"/>
</dbReference>
<evidence type="ECO:0000256" key="22">
    <source>
        <dbReference type="RuleBase" id="RU000363"/>
    </source>
</evidence>
<evidence type="ECO:0000256" key="16">
    <source>
        <dbReference type="ARBA" id="ARBA00048535"/>
    </source>
</evidence>
<comment type="function">
    <text evidence="8">Catalyzes the NAD-dependent dehydrogenation (oxidation) of a broad array of hydroxylated polyunsaturated fatty acids (mainly eicosanoids and docosanoids, including prostaglandins, lipoxins and resolvins), yielding their corresponding keto (oxo) metabolites. Decreases the levels of the pro-proliferative prostaglandins such as prostaglandin E2 (whose activity is increased in cancer because of an increase in the expression of cyclooxygenase 2) and generates oxo-fatty acid products that can profoundly influence cell function by abrogating pro-inflammatory cytokine expression. Converts resolvins E1, D1 and D2 to their oxo products, which represents a mode of resolvin inactivation. Resolvin E1 plays important roles during the resolution phase of acute inflammation, while resolvins D1 and D2 have a unique role in obesity-induced adipose inflammation.</text>
</comment>
<proteinExistence type="inferred from homology"/>